<evidence type="ECO:0000313" key="1">
    <source>
        <dbReference type="EMBL" id="TYB76812.1"/>
    </source>
</evidence>
<sequence>MENQEINYSLNKIEFKNDIDDGLMYCLLNFLIKNKTEIESIKKNNPKSFKGLTDKIAKKFFDKFSTDFESLIQNENPEKLAMYLTMIDSSRIENNLKDGVLIIFKETQRRISNYIEFLKGNKSDDNGGCYIATMAYGDYDHPQVIELRNFRDDFLSKTIGGRRFIKFYYKYSPSLVEKLKNKQSINLIIRKGLNQFIKAIKK</sequence>
<organism evidence="1 2">
    <name type="scientific">Bizionia saleffrena</name>
    <dbReference type="NCBI Taxonomy" id="291189"/>
    <lineage>
        <taxon>Bacteria</taxon>
        <taxon>Pseudomonadati</taxon>
        <taxon>Bacteroidota</taxon>
        <taxon>Flavobacteriia</taxon>
        <taxon>Flavobacteriales</taxon>
        <taxon>Flavobacteriaceae</taxon>
        <taxon>Bizionia</taxon>
    </lineage>
</organism>
<dbReference type="AlphaFoldDB" id="A0A8H2QM91"/>
<comment type="caution">
    <text evidence="1">The sequence shown here is derived from an EMBL/GenBank/DDBJ whole genome shotgun (WGS) entry which is preliminary data.</text>
</comment>
<dbReference type="RefSeq" id="WP_148369185.1">
    <property type="nucleotide sequence ID" value="NZ_VSKM01000004.1"/>
</dbReference>
<dbReference type="InterPro" id="IPR049886">
    <property type="entry name" value="CFI_box_CTERM_dom"/>
</dbReference>
<dbReference type="Proteomes" id="UP000323324">
    <property type="component" value="Unassembled WGS sequence"/>
</dbReference>
<evidence type="ECO:0000313" key="2">
    <source>
        <dbReference type="Proteomes" id="UP000323324"/>
    </source>
</evidence>
<protein>
    <submittedName>
        <fullName evidence="1">Uncharacterized protein</fullName>
    </submittedName>
</protein>
<dbReference type="EMBL" id="VSKM01000004">
    <property type="protein sequence ID" value="TYB76812.1"/>
    <property type="molecule type" value="Genomic_DNA"/>
</dbReference>
<accession>A0A8H2QM91</accession>
<proteinExistence type="predicted"/>
<keyword evidence="2" id="KW-1185">Reference proteome</keyword>
<name>A0A8H2QM91_9FLAO</name>
<gene>
    <name evidence="1" type="ORF">ES676_05580</name>
</gene>
<reference evidence="1 2" key="1">
    <citation type="submission" date="2019-08" db="EMBL/GenBank/DDBJ databases">
        <title>Genomes of Antarctic Bizionia species.</title>
        <authorList>
            <person name="Bowman J.P."/>
        </authorList>
    </citation>
    <scope>NUCLEOTIDE SEQUENCE [LARGE SCALE GENOMIC DNA]</scope>
    <source>
        <strain evidence="1 2">HFD</strain>
    </source>
</reference>
<dbReference type="NCBIfam" id="NF041770">
    <property type="entry name" value="CFI_box_CTERM"/>
    <property type="match status" value="1"/>
</dbReference>